<accession>A0A154W1L0</accession>
<comment type="caution">
    <text evidence="2">The sequence shown here is derived from an EMBL/GenBank/DDBJ whole genome shotgun (WGS) entry which is preliminary data.</text>
</comment>
<dbReference type="InterPro" id="IPR023606">
    <property type="entry name" value="CoA-Trfase_III_dom_1_sf"/>
</dbReference>
<dbReference type="STRING" id="580166.AUP43_10085"/>
<evidence type="ECO:0000313" key="3">
    <source>
        <dbReference type="Proteomes" id="UP000076400"/>
    </source>
</evidence>
<dbReference type="InterPro" id="IPR050483">
    <property type="entry name" value="CoA-transferase_III_domain"/>
</dbReference>
<dbReference type="InterPro" id="IPR003673">
    <property type="entry name" value="CoA-Trfase_fam_III"/>
</dbReference>
<dbReference type="EMBL" id="LPXN01000115">
    <property type="protein sequence ID" value="KZD07512.1"/>
    <property type="molecule type" value="Genomic_DNA"/>
</dbReference>
<dbReference type="OrthoDB" id="9781472at2"/>
<evidence type="ECO:0000256" key="1">
    <source>
        <dbReference type="ARBA" id="ARBA00022679"/>
    </source>
</evidence>
<gene>
    <name evidence="2" type="ORF">AUP43_10085</name>
</gene>
<sequence length="390" mass="42621">MQDKPLKGVKVADFTRLFAGPFCTMLLADLGADVVKIEAPEGDPIRHQGPPFYDEKSMGFLAVNRNKRSVVLNAKDPEQLAVTRRLAEQADIIVENFRPGVMDRMGLGYAELSAKNPRLVYASMSGMGATGPLRDKGAFDLTIQAEAGFMSLTGEPDGTPIKLGTSVFDLVCGQYALSAILTALYQREQTGKGSHIETSLFEGLVSYLVDAGLEWLLMGNLRPKWGSEHASNVPYKAFKAADGWIVIGAAVQRLYESFVTVLGRADLLEDPRFTTMRDRVSNRVELYAILDAEVAKWPVEELAEKLDTANVPCAPVNTMEGVFKHPQTLARDMLVKARKPDGTDMPMIGSAIKFDNFDISADWKAPPALGAHTDEVLADWLNGGTRRAAQ</sequence>
<dbReference type="InterPro" id="IPR044855">
    <property type="entry name" value="CoA-Trfase_III_dom3_sf"/>
</dbReference>
<reference evidence="2 3" key="1">
    <citation type="submission" date="2015-12" db="EMBL/GenBank/DDBJ databases">
        <title>Genome sequence of Oceanibaculum pacificum MCCC 1A02656.</title>
        <authorList>
            <person name="Lu L."/>
            <person name="Lai Q."/>
            <person name="Shao Z."/>
            <person name="Qian P."/>
        </authorList>
    </citation>
    <scope>NUCLEOTIDE SEQUENCE [LARGE SCALE GENOMIC DNA]</scope>
    <source>
        <strain evidence="2 3">MCCC 1A02656</strain>
    </source>
</reference>
<protein>
    <submittedName>
        <fullName evidence="2">CoA-transferase</fullName>
    </submittedName>
</protein>
<dbReference type="Gene3D" id="3.30.1540.10">
    <property type="entry name" value="formyl-coa transferase, domain 3"/>
    <property type="match status" value="1"/>
</dbReference>
<dbReference type="GO" id="GO:0008410">
    <property type="term" value="F:CoA-transferase activity"/>
    <property type="evidence" value="ECO:0007669"/>
    <property type="project" value="TreeGrafter"/>
</dbReference>
<name>A0A154W1L0_9PROT</name>
<dbReference type="Pfam" id="PF02515">
    <property type="entry name" value="CoA_transf_3"/>
    <property type="match status" value="1"/>
</dbReference>
<keyword evidence="1 2" id="KW-0808">Transferase</keyword>
<organism evidence="2 3">
    <name type="scientific">Oceanibaculum pacificum</name>
    <dbReference type="NCBI Taxonomy" id="580166"/>
    <lineage>
        <taxon>Bacteria</taxon>
        <taxon>Pseudomonadati</taxon>
        <taxon>Pseudomonadota</taxon>
        <taxon>Alphaproteobacteria</taxon>
        <taxon>Rhodospirillales</taxon>
        <taxon>Oceanibaculaceae</taxon>
        <taxon>Oceanibaculum</taxon>
    </lineage>
</organism>
<keyword evidence="3" id="KW-1185">Reference proteome</keyword>
<dbReference type="RefSeq" id="WP_067556805.1">
    <property type="nucleotide sequence ID" value="NZ_LPXN01000115.1"/>
</dbReference>
<dbReference type="SUPFAM" id="SSF89796">
    <property type="entry name" value="CoA-transferase family III (CaiB/BaiF)"/>
    <property type="match status" value="1"/>
</dbReference>
<proteinExistence type="predicted"/>
<dbReference type="AlphaFoldDB" id="A0A154W1L0"/>
<dbReference type="PANTHER" id="PTHR48207">
    <property type="entry name" value="SUCCINATE--HYDROXYMETHYLGLUTARATE COA-TRANSFERASE"/>
    <property type="match status" value="1"/>
</dbReference>
<dbReference type="Gene3D" id="3.40.50.10540">
    <property type="entry name" value="Crotonobetainyl-coa:carnitine coa-transferase, domain 1"/>
    <property type="match status" value="1"/>
</dbReference>
<dbReference type="Proteomes" id="UP000076400">
    <property type="component" value="Unassembled WGS sequence"/>
</dbReference>
<evidence type="ECO:0000313" key="2">
    <source>
        <dbReference type="EMBL" id="KZD07512.1"/>
    </source>
</evidence>
<dbReference type="PANTHER" id="PTHR48207:SF3">
    <property type="entry name" value="SUCCINATE--HYDROXYMETHYLGLUTARATE COA-TRANSFERASE"/>
    <property type="match status" value="1"/>
</dbReference>